<dbReference type="RefSeq" id="WP_345324157.1">
    <property type="nucleotide sequence ID" value="NZ_BAABGA010000043.1"/>
</dbReference>
<keyword evidence="1" id="KW-1133">Transmembrane helix</keyword>
<name>A0ABP8N0P4_9BACT</name>
<comment type="caution">
    <text evidence="2">The sequence shown here is derived from an EMBL/GenBank/DDBJ whole genome shotgun (WGS) entry which is preliminary data.</text>
</comment>
<keyword evidence="3" id="KW-1185">Reference proteome</keyword>
<protein>
    <submittedName>
        <fullName evidence="2">DUF4185 domain-containing protein</fullName>
    </submittedName>
</protein>
<keyword evidence="1" id="KW-0812">Transmembrane</keyword>
<evidence type="ECO:0000313" key="2">
    <source>
        <dbReference type="EMBL" id="GAA4457931.1"/>
    </source>
</evidence>
<reference evidence="3" key="1">
    <citation type="journal article" date="2019" name="Int. J. Syst. Evol. Microbiol.">
        <title>The Global Catalogue of Microorganisms (GCM) 10K type strain sequencing project: providing services to taxonomists for standard genome sequencing and annotation.</title>
        <authorList>
            <consortium name="The Broad Institute Genomics Platform"/>
            <consortium name="The Broad Institute Genome Sequencing Center for Infectious Disease"/>
            <person name="Wu L."/>
            <person name="Ma J."/>
        </authorList>
    </citation>
    <scope>NUCLEOTIDE SEQUENCE [LARGE SCALE GENOMIC DNA]</scope>
    <source>
        <strain evidence="3">JCM 17759</strain>
    </source>
</reference>
<feature type="transmembrane region" description="Helical" evidence="1">
    <location>
        <begin position="23"/>
        <end position="43"/>
    </location>
</feature>
<evidence type="ECO:0000313" key="3">
    <source>
        <dbReference type="Proteomes" id="UP001500840"/>
    </source>
</evidence>
<dbReference type="Proteomes" id="UP001500840">
    <property type="component" value="Unassembled WGS sequence"/>
</dbReference>
<gene>
    <name evidence="2" type="ORF">GCM10023156_35400</name>
</gene>
<accession>A0ABP8N0P4</accession>
<dbReference type="EMBL" id="BAABGA010000043">
    <property type="protein sequence ID" value="GAA4457931.1"/>
    <property type="molecule type" value="Genomic_DNA"/>
</dbReference>
<proteinExistence type="predicted"/>
<evidence type="ECO:0000256" key="1">
    <source>
        <dbReference type="SAM" id="Phobius"/>
    </source>
</evidence>
<keyword evidence="1" id="KW-0472">Membrane</keyword>
<organism evidence="2 3">
    <name type="scientific">Novipirellula rosea</name>
    <dbReference type="NCBI Taxonomy" id="1031540"/>
    <lineage>
        <taxon>Bacteria</taxon>
        <taxon>Pseudomonadati</taxon>
        <taxon>Planctomycetota</taxon>
        <taxon>Planctomycetia</taxon>
        <taxon>Pirellulales</taxon>
        <taxon>Pirellulaceae</taxon>
        <taxon>Novipirellula</taxon>
    </lineage>
</organism>
<sequence length="494" mass="54713">MPNGLAAIETAPRHFSKASNLNFLARFLTIILIGLTAASFSFAQGDAAATLAACRIHIVDDQSGWPVPLVELKTTHQVRFVSDNAGVIAIDDPSLLDREVYFSVIGHGYEIPADGFGFRGVRLTPRRGKTLIVKVQRTAIAKRVGRLTGSGLFAESQKLGEQLDWNDGPVFGCDTVQTAVHRGKLFWAWGDTKLASYPLGVFDMTSGTTSLDPFESLQPPLKPKFDLFLDERGRPKGVAPIPGDGPTWLTGYVSLPDKNGDEHLVAFYRKIKGHLQTYEAGLCEWNESNSEFEIVRTVWKASDGTPPPSLAEEGHPVFWTDAAGTRWLLFGNPLPRIQIAGTYEAWKDFENWKTLTPQKTLRSADDGSEIVPHSGSLAWNAFRTRWVTVFMQKFGKPSAFGTLWYAEADSPMGPWGDAVEILSHDNYTFYNPRLHPELTPAGNHVLLFEGTYTAEFANHAAPTPYYDYNQILYRLDLDDPALQPAQHSVTTSKP</sequence>